<keyword evidence="2 3" id="KW-0808">Transferase</keyword>
<dbReference type="Proteomes" id="UP000235145">
    <property type="component" value="Unassembled WGS sequence"/>
</dbReference>
<dbReference type="GO" id="GO:0009570">
    <property type="term" value="C:chloroplast stroma"/>
    <property type="evidence" value="ECO:0000318"/>
    <property type="project" value="GO_Central"/>
</dbReference>
<evidence type="ECO:0000313" key="5">
    <source>
        <dbReference type="Proteomes" id="UP000235145"/>
    </source>
</evidence>
<dbReference type="EC" id="2.5.1.-" evidence="3"/>
<evidence type="ECO:0000313" key="4">
    <source>
        <dbReference type="EMBL" id="KAJ0204069.1"/>
    </source>
</evidence>
<protein>
    <recommendedName>
        <fullName evidence="3">Alkyl transferase</fullName>
        <ecNumber evidence="3">2.5.1.-</ecNumber>
    </recommendedName>
</protein>
<evidence type="ECO:0000256" key="1">
    <source>
        <dbReference type="ARBA" id="ARBA00001946"/>
    </source>
</evidence>
<dbReference type="InterPro" id="IPR001441">
    <property type="entry name" value="UPP_synth-like"/>
</dbReference>
<dbReference type="PANTHER" id="PTHR10291:SF0">
    <property type="entry name" value="DEHYDRODOLICHYL DIPHOSPHATE SYNTHASE 2"/>
    <property type="match status" value="1"/>
</dbReference>
<dbReference type="GO" id="GO:0016094">
    <property type="term" value="P:polyprenol biosynthetic process"/>
    <property type="evidence" value="ECO:0000318"/>
    <property type="project" value="GO_Central"/>
</dbReference>
<dbReference type="SUPFAM" id="SSF64005">
    <property type="entry name" value="Undecaprenyl diphosphate synthase"/>
    <property type="match status" value="1"/>
</dbReference>
<dbReference type="Gramene" id="rna-gnl|WGS:NBSK|LSAT_5X153241_mrna">
    <property type="protein sequence ID" value="cds-PLY66365.1"/>
    <property type="gene ID" value="gene-LSAT_5X153241"/>
</dbReference>
<sequence length="290" mass="33156">MLYISLSSPTPRSYLPKPFSLSTNKLRFHVFSKNQFSGGGNYTSPEEPVVTPEGLRRELMPKHVAVIMDGNRRWARSQRLTPQAGYLAGAAALKLVMDLCRKWGIQVLTVFAFSTDNLLRPKIEVDPLLGIFGSKIKDEIAYMERENIRLSIMGDVSKLPQSLREVITHAENTTKNNSRLNLVIAINYSGRYDIVQACQSICQKVKDGEVESEEINEFMIDNELCMKLMGLPDPDLLIRTSGEVRVSNFFLWQLAYTELYFTETLWPDFGEDELLRALHVFQQRPRRYGV</sequence>
<proteinExistence type="inferred from homology"/>
<dbReference type="Pfam" id="PF01255">
    <property type="entry name" value="Prenyltransf"/>
    <property type="match status" value="1"/>
</dbReference>
<dbReference type="GO" id="GO:0004659">
    <property type="term" value="F:prenyltransferase activity"/>
    <property type="evidence" value="ECO:0007669"/>
    <property type="project" value="UniProtKB-ARBA"/>
</dbReference>
<dbReference type="GO" id="GO:0000287">
    <property type="term" value="F:magnesium ion binding"/>
    <property type="evidence" value="ECO:0007669"/>
    <property type="project" value="UniProtKB-ARBA"/>
</dbReference>
<dbReference type="InterPro" id="IPR018520">
    <property type="entry name" value="UPP_synth-like_CS"/>
</dbReference>
<evidence type="ECO:0000256" key="3">
    <source>
        <dbReference type="RuleBase" id="RU363018"/>
    </source>
</evidence>
<accession>A0A9R1X9J9</accession>
<dbReference type="PROSITE" id="PS01066">
    <property type="entry name" value="UPP_SYNTHASE"/>
    <property type="match status" value="1"/>
</dbReference>
<dbReference type="InterPro" id="IPR036424">
    <property type="entry name" value="UPP_synth-like_sf"/>
</dbReference>
<comment type="similarity">
    <text evidence="3">Belongs to the UPP synthase family.</text>
</comment>
<dbReference type="AlphaFoldDB" id="A0A9R1X9J9"/>
<dbReference type="Gene3D" id="3.40.1180.10">
    <property type="entry name" value="Decaprenyl diphosphate synthase-like"/>
    <property type="match status" value="1"/>
</dbReference>
<dbReference type="CDD" id="cd00475">
    <property type="entry name" value="Cis_IPPS"/>
    <property type="match status" value="1"/>
</dbReference>
<evidence type="ECO:0000256" key="2">
    <source>
        <dbReference type="ARBA" id="ARBA00022679"/>
    </source>
</evidence>
<dbReference type="GO" id="GO:0009409">
    <property type="term" value="P:response to cold"/>
    <property type="evidence" value="ECO:0000318"/>
    <property type="project" value="GO_Central"/>
</dbReference>
<comment type="caution">
    <text evidence="4">The sequence shown here is derived from an EMBL/GenBank/DDBJ whole genome shotgun (WGS) entry which is preliminary data.</text>
</comment>
<organism evidence="4 5">
    <name type="scientific">Lactuca sativa</name>
    <name type="common">Garden lettuce</name>
    <dbReference type="NCBI Taxonomy" id="4236"/>
    <lineage>
        <taxon>Eukaryota</taxon>
        <taxon>Viridiplantae</taxon>
        <taxon>Streptophyta</taxon>
        <taxon>Embryophyta</taxon>
        <taxon>Tracheophyta</taxon>
        <taxon>Spermatophyta</taxon>
        <taxon>Magnoliopsida</taxon>
        <taxon>eudicotyledons</taxon>
        <taxon>Gunneridae</taxon>
        <taxon>Pentapetalae</taxon>
        <taxon>asterids</taxon>
        <taxon>campanulids</taxon>
        <taxon>Asterales</taxon>
        <taxon>Asteraceae</taxon>
        <taxon>Cichorioideae</taxon>
        <taxon>Cichorieae</taxon>
        <taxon>Lactucinae</taxon>
        <taxon>Lactuca</taxon>
    </lineage>
</organism>
<dbReference type="EMBL" id="NBSK02000005">
    <property type="protein sequence ID" value="KAJ0204069.1"/>
    <property type="molecule type" value="Genomic_DNA"/>
</dbReference>
<dbReference type="FunFam" id="3.40.1180.10:FF:000001">
    <property type="entry name" value="(2E,6E)-farnesyl-diphosphate-specific ditrans,polycis-undecaprenyl-diphosphate synthase"/>
    <property type="match status" value="1"/>
</dbReference>
<dbReference type="GO" id="GO:0009668">
    <property type="term" value="P:plastid membrane organization"/>
    <property type="evidence" value="ECO:0000318"/>
    <property type="project" value="GO_Central"/>
</dbReference>
<dbReference type="NCBIfam" id="TIGR00055">
    <property type="entry name" value="uppS"/>
    <property type="match status" value="1"/>
</dbReference>
<dbReference type="HAMAP" id="MF_01139">
    <property type="entry name" value="ISPT"/>
    <property type="match status" value="1"/>
</dbReference>
<keyword evidence="5" id="KW-1185">Reference proteome</keyword>
<gene>
    <name evidence="4" type="ORF">LSAT_V11C500284510</name>
</gene>
<dbReference type="OrthoDB" id="4173905at2759"/>
<comment type="cofactor">
    <cofactor evidence="1">
        <name>Mg(2+)</name>
        <dbReference type="ChEBI" id="CHEBI:18420"/>
    </cofactor>
</comment>
<reference evidence="4 5" key="1">
    <citation type="journal article" date="2017" name="Nat. Commun.">
        <title>Genome assembly with in vitro proximity ligation data and whole-genome triplication in lettuce.</title>
        <authorList>
            <person name="Reyes-Chin-Wo S."/>
            <person name="Wang Z."/>
            <person name="Yang X."/>
            <person name="Kozik A."/>
            <person name="Arikit S."/>
            <person name="Song C."/>
            <person name="Xia L."/>
            <person name="Froenicke L."/>
            <person name="Lavelle D.O."/>
            <person name="Truco M.J."/>
            <person name="Xia R."/>
            <person name="Zhu S."/>
            <person name="Xu C."/>
            <person name="Xu H."/>
            <person name="Xu X."/>
            <person name="Cox K."/>
            <person name="Korf I."/>
            <person name="Meyers B.C."/>
            <person name="Michelmore R.W."/>
        </authorList>
    </citation>
    <scope>NUCLEOTIDE SEQUENCE [LARGE SCALE GENOMIC DNA]</scope>
    <source>
        <strain evidence="5">cv. Salinas</strain>
        <tissue evidence="4">Seedlings</tissue>
    </source>
</reference>
<dbReference type="PANTHER" id="PTHR10291">
    <property type="entry name" value="DEHYDRODOLICHYL DIPHOSPHATE SYNTHASE FAMILY MEMBER"/>
    <property type="match status" value="1"/>
</dbReference>
<name>A0A9R1X9J9_LACSA</name>